<proteinExistence type="predicted"/>
<dbReference type="RefSeq" id="WP_114298878.1">
    <property type="nucleotide sequence ID" value="NZ_QPJT01000021.1"/>
</dbReference>
<gene>
    <name evidence="1" type="ORF">DFR58_12113</name>
</gene>
<evidence type="ECO:0000313" key="1">
    <source>
        <dbReference type="EMBL" id="RCX12509.1"/>
    </source>
</evidence>
<dbReference type="OrthoDB" id="1806963at2"/>
<dbReference type="EMBL" id="QPJT01000021">
    <property type="protein sequence ID" value="RCX12509.1"/>
    <property type="molecule type" value="Genomic_DNA"/>
</dbReference>
<accession>A0A369AT37</accession>
<protein>
    <submittedName>
        <fullName evidence="1">Uncharacterized protein</fullName>
    </submittedName>
</protein>
<comment type="caution">
    <text evidence="1">The sequence shown here is derived from an EMBL/GenBank/DDBJ whole genome shotgun (WGS) entry which is preliminary data.</text>
</comment>
<organism evidence="1 2">
    <name type="scientific">Anaerobacterium chartisolvens</name>
    <dbReference type="NCBI Taxonomy" id="1297424"/>
    <lineage>
        <taxon>Bacteria</taxon>
        <taxon>Bacillati</taxon>
        <taxon>Bacillota</taxon>
        <taxon>Clostridia</taxon>
        <taxon>Eubacteriales</taxon>
        <taxon>Oscillospiraceae</taxon>
        <taxon>Anaerobacterium</taxon>
    </lineage>
</organism>
<reference evidence="1 2" key="1">
    <citation type="submission" date="2018-07" db="EMBL/GenBank/DDBJ databases">
        <title>Genomic Encyclopedia of Type Strains, Phase IV (KMG-IV): sequencing the most valuable type-strain genomes for metagenomic binning, comparative biology and taxonomic classification.</title>
        <authorList>
            <person name="Goeker M."/>
        </authorList>
    </citation>
    <scope>NUCLEOTIDE SEQUENCE [LARGE SCALE GENOMIC DNA]</scope>
    <source>
        <strain evidence="1 2">DSM 27016</strain>
    </source>
</reference>
<name>A0A369AT37_9FIRM</name>
<dbReference type="AlphaFoldDB" id="A0A369AT37"/>
<sequence length="259" mass="29447">MKRQVQERAVKHICRYLSGHLKQAAFDLLYSTYRDEGSMADDIGCSRDLICGRRRRGSQAFDERYMPAVLSLALDRCPEAAKLLEEGLLKRVQELCSVLGIGCHDSEQKELFENDVKIFLHELDEKSRKIFWHLRLHRHAKLSQLAWLIGAPAEMDVLYRINEIINPAAVRILGAPALNFEECRFDAASGENILFNWWLSRDIENSSGDGEGKPILDFLEEGDHVAVILEYPKPAALAASASVEQRHGIICIRMDKLMQ</sequence>
<evidence type="ECO:0000313" key="2">
    <source>
        <dbReference type="Proteomes" id="UP000253034"/>
    </source>
</evidence>
<keyword evidence="2" id="KW-1185">Reference proteome</keyword>
<dbReference type="Proteomes" id="UP000253034">
    <property type="component" value="Unassembled WGS sequence"/>
</dbReference>